<evidence type="ECO:0000256" key="2">
    <source>
        <dbReference type="ARBA" id="ARBA00012999"/>
    </source>
</evidence>
<evidence type="ECO:0000256" key="3">
    <source>
        <dbReference type="ARBA" id="ARBA00022857"/>
    </source>
</evidence>
<evidence type="ECO:0000313" key="6">
    <source>
        <dbReference type="Proteomes" id="UP000430021"/>
    </source>
</evidence>
<dbReference type="OrthoDB" id="9794902at2"/>
<dbReference type="GO" id="GO:0008299">
    <property type="term" value="P:isoprenoid biosynthetic process"/>
    <property type="evidence" value="ECO:0007669"/>
    <property type="project" value="InterPro"/>
</dbReference>
<dbReference type="PROSITE" id="PS00318">
    <property type="entry name" value="HMG_COA_REDUCTASE_2"/>
    <property type="match status" value="1"/>
</dbReference>
<dbReference type="InterPro" id="IPR009023">
    <property type="entry name" value="HMG_CoA_Rdtase_NAD(P)-bd_sf"/>
</dbReference>
<evidence type="ECO:0000313" key="5">
    <source>
        <dbReference type="EMBL" id="MXP38168.1"/>
    </source>
</evidence>
<proteinExistence type="inferred from homology"/>
<organism evidence="5 6">
    <name type="scientific">Erythrobacter ramosus</name>
    <dbReference type="NCBI Taxonomy" id="35811"/>
    <lineage>
        <taxon>Bacteria</taxon>
        <taxon>Pseudomonadati</taxon>
        <taxon>Pseudomonadota</taxon>
        <taxon>Alphaproteobacteria</taxon>
        <taxon>Sphingomonadales</taxon>
        <taxon>Erythrobacteraceae</taxon>
        <taxon>Erythrobacter/Porphyrobacter group</taxon>
        <taxon>Erythrobacter</taxon>
    </lineage>
</organism>
<dbReference type="CDD" id="cd00643">
    <property type="entry name" value="HMG-CoA_reductase_classI"/>
    <property type="match status" value="1"/>
</dbReference>
<dbReference type="InterPro" id="IPR023074">
    <property type="entry name" value="HMG_CoA_Rdtase_cat_sf"/>
</dbReference>
<dbReference type="InterPro" id="IPR002202">
    <property type="entry name" value="HMG_CoA_Rdtase"/>
</dbReference>
<dbReference type="PROSITE" id="PS50065">
    <property type="entry name" value="HMG_COA_REDUCTASE_4"/>
    <property type="match status" value="1"/>
</dbReference>
<protein>
    <recommendedName>
        <fullName evidence="2">hydroxymethylglutaryl-CoA reductase (NADPH)</fullName>
        <ecNumber evidence="2">1.1.1.34</ecNumber>
    </recommendedName>
</protein>
<sequence>MRLPPCLPRHAQGERAEALSLHKFKLWWFISPTCRACRTWESRSVLFPRRLLAFIESLGGADAANTLSARLRGGAPSARRFRVRRGVDIGAIRAWWTGEAAAAPGPLADDAALEVLSQCAGNIENPIGMTALPLGVAGPLRVNGLHASGDYWLPLATSEAALVASYARGAHAINQAGGTSAALLGENVARAPAFVFASLAEAGSFVAWATRHEADLAAAAHATTRHGRLQAIEPMIDSDTVFLVCRYTTGDASGQNMVTIATEAMCRWIIAHTPVQPLHWFIEGNFSGDKKASYLGLIGGRGRKVSASVTLPTEVIRRTLGTDAETMLAYARVAQLGATLSGQIGAQGHFANGLAALFIATGQDAACVAESAVGFTRMEPRSDGALFMSVTLPNLMVGTVGGGTGMPHQRAALELMGLAGSGKARALAEVTAGLCLAGEISIMAAIASGVFTSAHHKLARTRG</sequence>
<dbReference type="Gene3D" id="3.30.70.420">
    <property type="entry name" value="Hydroxymethylglutaryl-CoA reductase, class I/II, NAD/NADP-binding domain"/>
    <property type="match status" value="1"/>
</dbReference>
<dbReference type="EC" id="1.1.1.34" evidence="2"/>
<dbReference type="GO" id="GO:0004420">
    <property type="term" value="F:hydroxymethylglutaryl-CoA reductase (NADPH) activity"/>
    <property type="evidence" value="ECO:0007669"/>
    <property type="project" value="UniProtKB-EC"/>
</dbReference>
<keyword evidence="4" id="KW-0560">Oxidoreductase</keyword>
<reference evidence="5 6" key="1">
    <citation type="submission" date="2019-12" db="EMBL/GenBank/DDBJ databases">
        <title>Genomic-based taxomic classification of the family Erythrobacteraceae.</title>
        <authorList>
            <person name="Xu L."/>
        </authorList>
    </citation>
    <scope>NUCLEOTIDE SEQUENCE [LARGE SCALE GENOMIC DNA]</scope>
    <source>
        <strain evidence="5 6">JCM 10282</strain>
    </source>
</reference>
<dbReference type="Gene3D" id="3.90.770.10">
    <property type="entry name" value="3-hydroxy-3-methylglutaryl-coenzyme A Reductase, Chain A, domain 2"/>
    <property type="match status" value="1"/>
</dbReference>
<dbReference type="SUPFAM" id="SSF56542">
    <property type="entry name" value="Substrate-binding domain of HMG-CoA reductase"/>
    <property type="match status" value="1"/>
</dbReference>
<dbReference type="InterPro" id="IPR004554">
    <property type="entry name" value="HMG_CoA_Rdtase_eu_arc"/>
</dbReference>
<dbReference type="PANTHER" id="PTHR10572">
    <property type="entry name" value="3-HYDROXY-3-METHYLGLUTARYL-COENZYME A REDUCTASE"/>
    <property type="match status" value="1"/>
</dbReference>
<dbReference type="AlphaFoldDB" id="A0A6I4UI45"/>
<gene>
    <name evidence="5" type="ORF">GRI59_06010</name>
</gene>
<dbReference type="GO" id="GO:0015936">
    <property type="term" value="P:coenzyme A metabolic process"/>
    <property type="evidence" value="ECO:0007669"/>
    <property type="project" value="InterPro"/>
</dbReference>
<evidence type="ECO:0000256" key="4">
    <source>
        <dbReference type="ARBA" id="ARBA00023002"/>
    </source>
</evidence>
<dbReference type="SUPFAM" id="SSF55035">
    <property type="entry name" value="NAD-binding domain of HMG-CoA reductase"/>
    <property type="match status" value="1"/>
</dbReference>
<dbReference type="Proteomes" id="UP000430021">
    <property type="component" value="Unassembled WGS sequence"/>
</dbReference>
<dbReference type="Pfam" id="PF00368">
    <property type="entry name" value="HMG-CoA_red"/>
    <property type="match status" value="1"/>
</dbReference>
<name>A0A6I4UI45_9SPHN</name>
<comment type="caution">
    <text evidence="5">The sequence shown here is derived from an EMBL/GenBank/DDBJ whole genome shotgun (WGS) entry which is preliminary data.</text>
</comment>
<accession>A0A6I4UI45</accession>
<dbReference type="InterPro" id="IPR023076">
    <property type="entry name" value="HMG_CoA_Rdtase_CS"/>
</dbReference>
<comment type="similarity">
    <text evidence="1">Belongs to the HMG-CoA reductase family.</text>
</comment>
<dbReference type="PRINTS" id="PR00071">
    <property type="entry name" value="HMGCOARDTASE"/>
</dbReference>
<dbReference type="PANTHER" id="PTHR10572:SF24">
    <property type="entry name" value="3-HYDROXY-3-METHYLGLUTARYL-COENZYME A REDUCTASE"/>
    <property type="match status" value="1"/>
</dbReference>
<evidence type="ECO:0000256" key="1">
    <source>
        <dbReference type="ARBA" id="ARBA00007661"/>
    </source>
</evidence>
<keyword evidence="3" id="KW-0521">NADP</keyword>
<dbReference type="InterPro" id="IPR009029">
    <property type="entry name" value="HMG_CoA_Rdtase_sub-bd_dom_sf"/>
</dbReference>
<dbReference type="EMBL" id="WTYB01000001">
    <property type="protein sequence ID" value="MXP38168.1"/>
    <property type="molecule type" value="Genomic_DNA"/>
</dbReference>